<organism evidence="1 2">
    <name type="scientific">Ixodes persulcatus</name>
    <name type="common">Taiga tick</name>
    <dbReference type="NCBI Taxonomy" id="34615"/>
    <lineage>
        <taxon>Eukaryota</taxon>
        <taxon>Metazoa</taxon>
        <taxon>Ecdysozoa</taxon>
        <taxon>Arthropoda</taxon>
        <taxon>Chelicerata</taxon>
        <taxon>Arachnida</taxon>
        <taxon>Acari</taxon>
        <taxon>Parasitiformes</taxon>
        <taxon>Ixodida</taxon>
        <taxon>Ixodoidea</taxon>
        <taxon>Ixodidae</taxon>
        <taxon>Ixodinae</taxon>
        <taxon>Ixodes</taxon>
    </lineage>
</organism>
<reference evidence="1 2" key="1">
    <citation type="journal article" date="2020" name="Cell">
        <title>Large-Scale Comparative Analyses of Tick Genomes Elucidate Their Genetic Diversity and Vector Capacities.</title>
        <authorList>
            <consortium name="Tick Genome and Microbiome Consortium (TIGMIC)"/>
            <person name="Jia N."/>
            <person name="Wang J."/>
            <person name="Shi W."/>
            <person name="Du L."/>
            <person name="Sun Y."/>
            <person name="Zhan W."/>
            <person name="Jiang J.F."/>
            <person name="Wang Q."/>
            <person name="Zhang B."/>
            <person name="Ji P."/>
            <person name="Bell-Sakyi L."/>
            <person name="Cui X.M."/>
            <person name="Yuan T.T."/>
            <person name="Jiang B.G."/>
            <person name="Yang W.F."/>
            <person name="Lam T.T."/>
            <person name="Chang Q.C."/>
            <person name="Ding S.J."/>
            <person name="Wang X.J."/>
            <person name="Zhu J.G."/>
            <person name="Ruan X.D."/>
            <person name="Zhao L."/>
            <person name="Wei J.T."/>
            <person name="Ye R.Z."/>
            <person name="Que T.C."/>
            <person name="Du C.H."/>
            <person name="Zhou Y.H."/>
            <person name="Cheng J.X."/>
            <person name="Dai P.F."/>
            <person name="Guo W.B."/>
            <person name="Han X.H."/>
            <person name="Huang E.J."/>
            <person name="Li L.F."/>
            <person name="Wei W."/>
            <person name="Gao Y.C."/>
            <person name="Liu J.Z."/>
            <person name="Shao H.Z."/>
            <person name="Wang X."/>
            <person name="Wang C.C."/>
            <person name="Yang T.C."/>
            <person name="Huo Q.B."/>
            <person name="Li W."/>
            <person name="Chen H.Y."/>
            <person name="Chen S.E."/>
            <person name="Zhou L.G."/>
            <person name="Ni X.B."/>
            <person name="Tian J.H."/>
            <person name="Sheng Y."/>
            <person name="Liu T."/>
            <person name="Pan Y.S."/>
            <person name="Xia L.Y."/>
            <person name="Li J."/>
            <person name="Zhao F."/>
            <person name="Cao W.C."/>
        </authorList>
    </citation>
    <scope>NUCLEOTIDE SEQUENCE [LARGE SCALE GENOMIC DNA]</scope>
    <source>
        <strain evidence="1">Iper-2018</strain>
    </source>
</reference>
<sequence length="270" mass="29778">MRPSEPDVSPGFTFDGVMSSPEASYLREAALGSECWRGTTVKLQTLLSVLQLQWGLSHQLQSSYDLDCRSTLKRYIGACTGEVVSSLIKQRLLAEATLPSGQALSGSLVMDEMSLKHATTYEKHSDAVHGLVNLGGAEYDLGLQDQLATHLLCFVFVGLSTHYRLPVGYYFTKALTGDQLKQLALKVMASVEEAGFQVVRLVGDNHSSNCKFFSSLSGGDIVPVVVHPLDEARQLYLSFDYCHVIKNVRSQFLETKRIFRNNGKLIIPTI</sequence>
<keyword evidence="2" id="KW-1185">Reference proteome</keyword>
<protein>
    <submittedName>
        <fullName evidence="1">Uncharacterized protein</fullName>
    </submittedName>
</protein>
<name>A0AC60PNS2_IXOPE</name>
<evidence type="ECO:0000313" key="1">
    <source>
        <dbReference type="EMBL" id="KAG0422531.1"/>
    </source>
</evidence>
<gene>
    <name evidence="1" type="ORF">HPB47_001653</name>
</gene>
<dbReference type="EMBL" id="JABSTQ010010213">
    <property type="protein sequence ID" value="KAG0422531.1"/>
    <property type="molecule type" value="Genomic_DNA"/>
</dbReference>
<accession>A0AC60PNS2</accession>
<dbReference type="Proteomes" id="UP000805193">
    <property type="component" value="Unassembled WGS sequence"/>
</dbReference>
<comment type="caution">
    <text evidence="1">The sequence shown here is derived from an EMBL/GenBank/DDBJ whole genome shotgun (WGS) entry which is preliminary data.</text>
</comment>
<evidence type="ECO:0000313" key="2">
    <source>
        <dbReference type="Proteomes" id="UP000805193"/>
    </source>
</evidence>
<proteinExistence type="predicted"/>